<name>A0ABX6IH83_9ACTN</name>
<evidence type="ECO:0000256" key="10">
    <source>
        <dbReference type="SAM" id="MobiDB-lite"/>
    </source>
</evidence>
<evidence type="ECO:0000256" key="3">
    <source>
        <dbReference type="ARBA" id="ARBA00022448"/>
    </source>
</evidence>
<gene>
    <name evidence="11" type="primary">yajC</name>
    <name evidence="11" type="ORF">GII31_10265</name>
</gene>
<evidence type="ECO:0000256" key="2">
    <source>
        <dbReference type="ARBA" id="ARBA00006742"/>
    </source>
</evidence>
<evidence type="ECO:0000313" key="11">
    <source>
        <dbReference type="EMBL" id="QHN35213.1"/>
    </source>
</evidence>
<evidence type="ECO:0000256" key="1">
    <source>
        <dbReference type="ARBA" id="ARBA00004162"/>
    </source>
</evidence>
<evidence type="ECO:0000256" key="5">
    <source>
        <dbReference type="ARBA" id="ARBA00022692"/>
    </source>
</evidence>
<evidence type="ECO:0000256" key="8">
    <source>
        <dbReference type="ARBA" id="ARBA00023010"/>
    </source>
</evidence>
<dbReference type="NCBIfam" id="TIGR00739">
    <property type="entry name" value="yajC"/>
    <property type="match status" value="1"/>
</dbReference>
<keyword evidence="3" id="KW-0813">Transport</keyword>
<dbReference type="SMART" id="SM01323">
    <property type="entry name" value="YajC"/>
    <property type="match status" value="1"/>
</dbReference>
<evidence type="ECO:0000256" key="4">
    <source>
        <dbReference type="ARBA" id="ARBA00022475"/>
    </source>
</evidence>
<dbReference type="PANTHER" id="PTHR33909">
    <property type="entry name" value="SEC TRANSLOCON ACCESSORY COMPLEX SUBUNIT YAJC"/>
    <property type="match status" value="1"/>
</dbReference>
<evidence type="ECO:0000256" key="9">
    <source>
        <dbReference type="ARBA" id="ARBA00023136"/>
    </source>
</evidence>
<feature type="region of interest" description="Disordered" evidence="10">
    <location>
        <begin position="91"/>
        <end position="139"/>
    </location>
</feature>
<dbReference type="PANTHER" id="PTHR33909:SF1">
    <property type="entry name" value="SEC TRANSLOCON ACCESSORY COMPLEX SUBUNIT YAJC"/>
    <property type="match status" value="1"/>
</dbReference>
<dbReference type="InterPro" id="IPR003849">
    <property type="entry name" value="Preprotein_translocase_YajC"/>
</dbReference>
<keyword evidence="8" id="KW-0811">Translocation</keyword>
<sequence>MMELLFPLLLALMAGFMFISIRKQKKRMQEMQEMQGDVSVGTRLQLTSGLFGTVVDADNSDYVDVEIATGVVTRWNRLAIMRVVQTEDAAETYPGAPSVSHYDDLDDDDDDDDFVTDDYLDEDDAPSDSERGSKPDLEK</sequence>
<keyword evidence="7" id="KW-1133">Transmembrane helix</keyword>
<evidence type="ECO:0000256" key="6">
    <source>
        <dbReference type="ARBA" id="ARBA00022927"/>
    </source>
</evidence>
<proteinExistence type="inferred from homology"/>
<evidence type="ECO:0000313" key="12">
    <source>
        <dbReference type="Proteomes" id="UP001059836"/>
    </source>
</evidence>
<keyword evidence="4" id="KW-1003">Cell membrane</keyword>
<reference evidence="11" key="1">
    <citation type="journal article" date="2021" name="Nat. Microbiol.">
        <title>Cocultivation of an ultrasmall environmental parasitic bacterium with lytic ability against bacteria associated with wastewater foams.</title>
        <authorList>
            <person name="Batinovic S."/>
            <person name="Rose J.J.A."/>
            <person name="Ratcliffe J."/>
            <person name="Seviour R.J."/>
            <person name="Petrovski S."/>
        </authorList>
    </citation>
    <scope>NUCLEOTIDE SEQUENCE</scope>
    <source>
        <strain evidence="11">CON9</strain>
    </source>
</reference>
<keyword evidence="6" id="KW-0653">Protein transport</keyword>
<accession>A0ABX6IH83</accession>
<keyword evidence="9" id="KW-0472">Membrane</keyword>
<feature type="compositionally biased region" description="Acidic residues" evidence="10">
    <location>
        <begin position="104"/>
        <end position="127"/>
    </location>
</feature>
<dbReference type="Pfam" id="PF02699">
    <property type="entry name" value="YajC"/>
    <property type="match status" value="1"/>
</dbReference>
<organism evidence="11 12">
    <name type="scientific">Gordonia pseudamarae</name>
    <dbReference type="NCBI Taxonomy" id="2831662"/>
    <lineage>
        <taxon>Bacteria</taxon>
        <taxon>Bacillati</taxon>
        <taxon>Actinomycetota</taxon>
        <taxon>Actinomycetes</taxon>
        <taxon>Mycobacteriales</taxon>
        <taxon>Gordoniaceae</taxon>
        <taxon>Gordonia</taxon>
    </lineage>
</organism>
<comment type="similarity">
    <text evidence="2">Belongs to the YajC family.</text>
</comment>
<protein>
    <submittedName>
        <fullName evidence="11">Preprotein translocase subunit YajC</fullName>
    </submittedName>
</protein>
<keyword evidence="12" id="KW-1185">Reference proteome</keyword>
<feature type="compositionally biased region" description="Basic and acidic residues" evidence="10">
    <location>
        <begin position="128"/>
        <end position="139"/>
    </location>
</feature>
<dbReference type="Proteomes" id="UP001059836">
    <property type="component" value="Chromosome"/>
</dbReference>
<dbReference type="EMBL" id="CP045809">
    <property type="protein sequence ID" value="QHN35213.1"/>
    <property type="molecule type" value="Genomic_DNA"/>
</dbReference>
<keyword evidence="5" id="KW-0812">Transmembrane</keyword>
<comment type="subcellular location">
    <subcellularLocation>
        <location evidence="1">Cell membrane</location>
        <topology evidence="1">Single-pass membrane protein</topology>
    </subcellularLocation>
</comment>
<evidence type="ECO:0000256" key="7">
    <source>
        <dbReference type="ARBA" id="ARBA00022989"/>
    </source>
</evidence>